<dbReference type="InterPro" id="IPR029472">
    <property type="entry name" value="Copia-like_N"/>
</dbReference>
<feature type="domain" description="Retrotransposon Copia-like N-terminal" evidence="1">
    <location>
        <begin position="33"/>
        <end position="85"/>
    </location>
</feature>
<protein>
    <recommendedName>
        <fullName evidence="1">Retrotransposon Copia-like N-terminal domain-containing protein</fullName>
    </recommendedName>
</protein>
<sequence length="173" mass="19394">MALIEQSNLSSSPTTNDNIGNWIPDLSSHYHHHHFENLGITLVSQLLNGDNSQPGVMRYCKSAMRTALSAKSKICFIDGSLDIPAPSSATFFSSMHCNDMVKSWIVNSLSREISDKSDRNLGRPPRTFCNHVFNRLLHPCHGAQCLCICIIIPIFIDEVQLKYKQDTYAEAKL</sequence>
<name>A0AAP0RAE7_LIQFO</name>
<accession>A0AAP0RAE7</accession>
<gene>
    <name evidence="2" type="ORF">L1049_018671</name>
</gene>
<dbReference type="PANTHER" id="PTHR37610:SF97">
    <property type="entry name" value="RETROTRANSPOSON GAG DOMAIN-CONTAINING PROTEIN"/>
    <property type="match status" value="1"/>
</dbReference>
<keyword evidence="3" id="KW-1185">Reference proteome</keyword>
<comment type="caution">
    <text evidence="2">The sequence shown here is derived from an EMBL/GenBank/DDBJ whole genome shotgun (WGS) entry which is preliminary data.</text>
</comment>
<evidence type="ECO:0000259" key="1">
    <source>
        <dbReference type="Pfam" id="PF14244"/>
    </source>
</evidence>
<evidence type="ECO:0000313" key="3">
    <source>
        <dbReference type="Proteomes" id="UP001415857"/>
    </source>
</evidence>
<organism evidence="2 3">
    <name type="scientific">Liquidambar formosana</name>
    <name type="common">Formosan gum</name>
    <dbReference type="NCBI Taxonomy" id="63359"/>
    <lineage>
        <taxon>Eukaryota</taxon>
        <taxon>Viridiplantae</taxon>
        <taxon>Streptophyta</taxon>
        <taxon>Embryophyta</taxon>
        <taxon>Tracheophyta</taxon>
        <taxon>Spermatophyta</taxon>
        <taxon>Magnoliopsida</taxon>
        <taxon>eudicotyledons</taxon>
        <taxon>Gunneridae</taxon>
        <taxon>Pentapetalae</taxon>
        <taxon>Saxifragales</taxon>
        <taxon>Altingiaceae</taxon>
        <taxon>Liquidambar</taxon>
    </lineage>
</organism>
<dbReference type="PANTHER" id="PTHR37610">
    <property type="entry name" value="CCHC-TYPE DOMAIN-CONTAINING PROTEIN"/>
    <property type="match status" value="1"/>
</dbReference>
<proteinExistence type="predicted"/>
<dbReference type="Proteomes" id="UP001415857">
    <property type="component" value="Unassembled WGS sequence"/>
</dbReference>
<dbReference type="AlphaFoldDB" id="A0AAP0RAE7"/>
<reference evidence="2 3" key="1">
    <citation type="journal article" date="2024" name="Plant J.">
        <title>Genome sequences and population genomics reveal climatic adaptation and genomic divergence between two closely related sweetgum species.</title>
        <authorList>
            <person name="Xu W.Q."/>
            <person name="Ren C.Q."/>
            <person name="Zhang X.Y."/>
            <person name="Comes H.P."/>
            <person name="Liu X.H."/>
            <person name="Li Y.G."/>
            <person name="Kettle C.J."/>
            <person name="Jalonen R."/>
            <person name="Gaisberger H."/>
            <person name="Ma Y.Z."/>
            <person name="Qiu Y.X."/>
        </authorList>
    </citation>
    <scope>NUCLEOTIDE SEQUENCE [LARGE SCALE GENOMIC DNA]</scope>
    <source>
        <strain evidence="2">Hangzhou</strain>
    </source>
</reference>
<evidence type="ECO:0000313" key="2">
    <source>
        <dbReference type="EMBL" id="KAK9273859.1"/>
    </source>
</evidence>
<dbReference type="Pfam" id="PF14244">
    <property type="entry name" value="Retrotran_gag_3"/>
    <property type="match status" value="1"/>
</dbReference>
<dbReference type="EMBL" id="JBBPBK010000012">
    <property type="protein sequence ID" value="KAK9273859.1"/>
    <property type="molecule type" value="Genomic_DNA"/>
</dbReference>